<dbReference type="Gene3D" id="3.30.70.270">
    <property type="match status" value="1"/>
</dbReference>
<dbReference type="Pfam" id="PF05380">
    <property type="entry name" value="Peptidase_A17"/>
    <property type="match status" value="1"/>
</dbReference>
<evidence type="ECO:0000259" key="3">
    <source>
        <dbReference type="Pfam" id="PF05585"/>
    </source>
</evidence>
<feature type="region of interest" description="Disordered" evidence="1">
    <location>
        <begin position="122"/>
        <end position="142"/>
    </location>
</feature>
<dbReference type="Gene3D" id="3.10.10.10">
    <property type="entry name" value="HIV Type 1 Reverse Transcriptase, subunit A, domain 1"/>
    <property type="match status" value="1"/>
</dbReference>
<protein>
    <submittedName>
        <fullName evidence="5">DUF1758 domain-containing protein</fullName>
    </submittedName>
</protein>
<dbReference type="InterPro" id="IPR043502">
    <property type="entry name" value="DNA/RNA_pol_sf"/>
</dbReference>
<feature type="domain" description="DUF1758" evidence="3">
    <location>
        <begin position="531"/>
        <end position="687"/>
    </location>
</feature>
<keyword evidence="4" id="KW-1185">Reference proteome</keyword>
<dbReference type="InterPro" id="IPR008737">
    <property type="entry name" value="DUF1758"/>
</dbReference>
<proteinExistence type="predicted"/>
<evidence type="ECO:0000259" key="2">
    <source>
        <dbReference type="Pfam" id="PF00078"/>
    </source>
</evidence>
<dbReference type="Pfam" id="PF05585">
    <property type="entry name" value="DUF1758"/>
    <property type="match status" value="1"/>
</dbReference>
<evidence type="ECO:0000313" key="5">
    <source>
        <dbReference type="WBParaSite" id="GPLIN_000415500"/>
    </source>
</evidence>
<dbReference type="InterPro" id="IPR005312">
    <property type="entry name" value="DUF1759"/>
</dbReference>
<evidence type="ECO:0000313" key="4">
    <source>
        <dbReference type="Proteomes" id="UP000050741"/>
    </source>
</evidence>
<reference evidence="4" key="2">
    <citation type="submission" date="2014-05" db="EMBL/GenBank/DDBJ databases">
        <title>The genome and life-stage specific transcriptomes of Globodera pallida elucidate key aspects of plant parasitism by a cyst nematode.</title>
        <authorList>
            <person name="Cotton J.A."/>
            <person name="Lilley C.J."/>
            <person name="Jones L.M."/>
            <person name="Kikuchi T."/>
            <person name="Reid A.J."/>
            <person name="Thorpe P."/>
            <person name="Tsai I.J."/>
            <person name="Beasley H."/>
            <person name="Blok V."/>
            <person name="Cock P.J.A."/>
            <person name="Van den Akker S.E."/>
            <person name="Holroyd N."/>
            <person name="Hunt M."/>
            <person name="Mantelin S."/>
            <person name="Naghra H."/>
            <person name="Pain A."/>
            <person name="Palomares-Rius J.E."/>
            <person name="Zarowiecki M."/>
            <person name="Berriman M."/>
            <person name="Jones J.T."/>
            <person name="Urwin P.E."/>
        </authorList>
    </citation>
    <scope>NUCLEOTIDE SEQUENCE [LARGE SCALE GENOMIC DNA]</scope>
    <source>
        <strain evidence="4">Lindley</strain>
    </source>
</reference>
<dbReference type="Pfam" id="PF00078">
    <property type="entry name" value="RVT_1"/>
    <property type="match status" value="1"/>
</dbReference>
<dbReference type="Pfam" id="PF03564">
    <property type="entry name" value="DUF1759"/>
    <property type="match status" value="1"/>
</dbReference>
<organism evidence="4 5">
    <name type="scientific">Globodera pallida</name>
    <name type="common">Potato cyst nematode worm</name>
    <name type="synonym">Heterodera pallida</name>
    <dbReference type="NCBI Taxonomy" id="36090"/>
    <lineage>
        <taxon>Eukaryota</taxon>
        <taxon>Metazoa</taxon>
        <taxon>Ecdysozoa</taxon>
        <taxon>Nematoda</taxon>
        <taxon>Chromadorea</taxon>
        <taxon>Rhabditida</taxon>
        <taxon>Tylenchina</taxon>
        <taxon>Tylenchomorpha</taxon>
        <taxon>Tylenchoidea</taxon>
        <taxon>Heteroderidae</taxon>
        <taxon>Heteroderinae</taxon>
        <taxon>Globodera</taxon>
    </lineage>
</organism>
<dbReference type="PANTHER" id="PTHR47331">
    <property type="entry name" value="PHD-TYPE DOMAIN-CONTAINING PROTEIN"/>
    <property type="match status" value="1"/>
</dbReference>
<feature type="domain" description="Reverse transcriptase" evidence="2">
    <location>
        <begin position="885"/>
        <end position="1027"/>
    </location>
</feature>
<reference evidence="4" key="1">
    <citation type="submission" date="2013-12" db="EMBL/GenBank/DDBJ databases">
        <authorList>
            <person name="Aslett M."/>
        </authorList>
    </citation>
    <scope>NUCLEOTIDE SEQUENCE [LARGE SCALE GENOMIC DNA]</scope>
    <source>
        <strain evidence="4">Lindley</strain>
    </source>
</reference>
<dbReference type="InterPro" id="IPR008042">
    <property type="entry name" value="Retrotrans_Pao"/>
</dbReference>
<reference evidence="5" key="3">
    <citation type="submission" date="2016-06" db="UniProtKB">
        <authorList>
            <consortium name="WormBaseParasite"/>
        </authorList>
    </citation>
    <scope>IDENTIFICATION</scope>
</reference>
<dbReference type="SUPFAM" id="SSF56672">
    <property type="entry name" value="DNA/RNA polymerases"/>
    <property type="match status" value="1"/>
</dbReference>
<dbReference type="WBParaSite" id="GPLIN_000415500">
    <property type="protein sequence ID" value="GPLIN_000415500"/>
    <property type="gene ID" value="GPLIN_000415500"/>
</dbReference>
<dbReference type="PANTHER" id="PTHR47331:SF1">
    <property type="entry name" value="GAG-LIKE PROTEIN"/>
    <property type="match status" value="1"/>
</dbReference>
<dbReference type="InterPro" id="IPR000477">
    <property type="entry name" value="RT_dom"/>
</dbReference>
<dbReference type="InterPro" id="IPR043128">
    <property type="entry name" value="Rev_trsase/Diguanyl_cyclase"/>
</dbReference>
<sequence length="1383" mass="157972">MSGAIRSQIGPAKATLIKCLNEAREHLDARPEQTAQGDDWAQWVQHLKNDRLRVEGAINRIDTQIQRWTELMLKLDEPGEREAENAIYEGTATGENGFLAYMEDGHETIAMLTTSIEISGNAVTQNASPAPREQRANGNAPRNRNTIQIRLPTNNLPEFDGNAVLWPTFWDSFSSSIHKNDDISDIDRFNYLHGCLKGEAKRLIQGYFITSANYPLAINKLRDRYGDEKLIKSELRKELQKLPPARKFTNSVRETLDNLERILLQLDQLGEDINQTFILSTIEDKMPKWVLVEMEKAKLEMEEESDADDDEPFEWNSTLAIKCLTKIVRIHESANKAHCQLDAGPKPFFTKSAPRRLAEEESRVFVSHETKRALPTGSGRKAQKWTDRPPPAPNTKPFRRQRRPCIFCKSVEHSTFVCQKYPTGESRQKRLALLKLCPNCFRDNTHEKCLDLRKCDSCDGNHKSIVCQKFDPKAYKSKPFRPTGKEVLHNNTFSIPAETEQAMACTPAQKASPILLMTQKITVTNQSQEISVDGAKVFLDLGATRSFVTNKLAEKLGIETHGKIRPVAIKAHGMFGHQTSFQSFPVKIKLGLRSPSDIYSSKIATFREFSFRTTDKITSKIAMPAISDEKLELLSREKIAQKIDPKIQLQDTDILIGMDYFWSLVTNKKPLKNGYHLIETLLGPVICGGMETEQNSPETNFSLILQRDEGKGEITFENVASYGIMEESDNPWDAEKGYNDLEKCYSLEGLGINDQPEENEDESAQILFDKTIAKCGERYQVRWPFRPNKPALPTNKNLCIKRLYSTIKRLTSITDPNNLIERYDQILQTQLSDGITEEVKTDEGEGLIHYLPHQAVYRPDKKKLRVVMDASAHLHGKPSLNDTMFRGPVLLPKVAGVLLRWREGKIVIACDIASAFLMLELHPSDRNVTRFFWLKDLAKPPTPENIRTFRFCRVLFGAVASPFLLCGTIVHHLTHSTVAKKYPQISKEVEKSVYMDNILILAVCETEATEKIRIVREIFADAGMKLREFLSNDEKTLGEIEAEDKIVPREKFLGIDWEVKRDDMKFKLPFSQEKEWTMRKILRTIHSNFDPLGLISPATLQARLFFQSLWAKKLKWDTPLAEQETKTWNRLLLDWKDTTVIIPRHTKLGLLDTNQHKNCQIHVFTDASESCYATAVYARRKSPNSITIQLLFAKSRLAPKNLKEKGRLTIPKMELLGILIGTRAGNYVKRELNAEHVQTFLWSDSQIALCWIDSNKTLPIFVENRCQEIRKSGFQFRHVNGADNPADYATRGIPAGKLQNKEKWWKGPVWLKDTEENWPNRIFSGKPDIEALMPVKEQINIAGITEKGFEEKFEIVDPNRFGSWNKMIITLLFVIRPQRPLEV</sequence>
<evidence type="ECO:0000256" key="1">
    <source>
        <dbReference type="SAM" id="MobiDB-lite"/>
    </source>
</evidence>
<feature type="region of interest" description="Disordered" evidence="1">
    <location>
        <begin position="368"/>
        <end position="399"/>
    </location>
</feature>
<dbReference type="Proteomes" id="UP000050741">
    <property type="component" value="Unassembled WGS sequence"/>
</dbReference>
<name>A0A183BU69_GLOPA</name>
<accession>A0A183BU69</accession>